<feature type="compositionally biased region" description="Pro residues" evidence="1">
    <location>
        <begin position="61"/>
        <end position="73"/>
    </location>
</feature>
<dbReference type="InterPro" id="IPR052894">
    <property type="entry name" value="AsmA-related"/>
</dbReference>
<organism evidence="4 5">
    <name type="scientific">Paracraurococcus lichenis</name>
    <dbReference type="NCBI Taxonomy" id="3064888"/>
    <lineage>
        <taxon>Bacteria</taxon>
        <taxon>Pseudomonadati</taxon>
        <taxon>Pseudomonadota</taxon>
        <taxon>Alphaproteobacteria</taxon>
        <taxon>Acetobacterales</taxon>
        <taxon>Roseomonadaceae</taxon>
        <taxon>Paracraurococcus</taxon>
    </lineage>
</organism>
<feature type="domain" description="AsmA" evidence="3">
    <location>
        <begin position="783"/>
        <end position="965"/>
    </location>
</feature>
<evidence type="ECO:0000313" key="4">
    <source>
        <dbReference type="EMBL" id="MDO9711237.1"/>
    </source>
</evidence>
<accession>A0ABT9E552</accession>
<gene>
    <name evidence="4" type="ORF">Q7A36_22995</name>
</gene>
<sequence length="1033" mass="105741">MRFKRRNGAPPRGDGEGRGGAEPPGEDRHIPAQPAAPRAAAGTGHATPAPGGDLRGMRGAGPPPPGIPGPLPAEPAAGRRRRWLLPVALALLAALVAALWFVPRRLDWESWRPQLADLASTRLGRPVSLDGPITLTLLPQPRVEAEAVTIGPAEDGVTVAARAMRLRLDLPALLAGRLEPREIALVGGDITLPWPPLSLPGFRLSPWLGALDARLEDCRLRIGGLQAEAVNARLVTGGALEAVVAEGSLAWRGYAIRYSAQLGRAGFDGVAPLDLTLAAAGSSLSARGVLSPEGGFEGRVEASGSDLAALLPAPAGPYRITGRLTAAADLIAAEDLALDLNGQPARGAATFRLAPAPRLDVALNAGRLDLDAWLAALRGARGYALPQAVPVSIDLSAEATGFAGLPLRRLRGGFFLEGDRLSLSDLSAVLPGETAVQVDGATAGPRMELAVRFTARTLRETLAALGLPLAGTDPARLRVAEGRFKLALEGTEAAVSDLAATLDGARVTGAGVWRPAAAAGGRPSLGLGLTLDRLDLNGLLGPLPDAAGLAAALAGFDLNLRLAAERLAWRDLLAERATLDAALENGRLTLRRLALRTGETDLAASGALQLGPPLRLQDVSLELSGAGAALAPLLPAGWAGLAPLLAEPLTLRLSGSGAAEALALRLEGDLGALRAEATATLDAVQARGTGTLTLRHPGAARLLAPLLGPGAAGWLGPGSFSVIANLSGQGRMLTAEHLDLVAGGFRGRGQMTLAREGARPRLTGRFAAETLPLPLVPLRGTEPLGLDRLAALDAELAVEAARVEAAGSLVLEQAATALKLSAGTLRLEGLQARLGGGTLRGALAVEGIASPPNLSLEAEIADATLAGPLLDLPLDLGAGRLEGRARLTAAGHSPAALLATLAGEASVTVRDGVLVGLDLAALQAAAGLTDLRPAEAALRKALEGGATAFERLEGRLRLAEGRAAPEEMRLATEGHGDAVAGGAVDLARGTLDLRIGTRPVPEAPEIGLRLTGPAAAPRRLAELADFLRWRAEH</sequence>
<protein>
    <submittedName>
        <fullName evidence="4">AsmA family protein</fullName>
    </submittedName>
</protein>
<comment type="caution">
    <text evidence="4">The sequence shown here is derived from an EMBL/GenBank/DDBJ whole genome shotgun (WGS) entry which is preliminary data.</text>
</comment>
<keyword evidence="2" id="KW-1133">Transmembrane helix</keyword>
<evidence type="ECO:0000259" key="3">
    <source>
        <dbReference type="Pfam" id="PF05170"/>
    </source>
</evidence>
<feature type="domain" description="AsmA" evidence="3">
    <location>
        <begin position="86"/>
        <end position="192"/>
    </location>
</feature>
<dbReference type="Pfam" id="PF05170">
    <property type="entry name" value="AsmA"/>
    <property type="match status" value="2"/>
</dbReference>
<dbReference type="PANTHER" id="PTHR30441">
    <property type="entry name" value="DUF748 DOMAIN-CONTAINING PROTEIN"/>
    <property type="match status" value="1"/>
</dbReference>
<keyword evidence="5" id="KW-1185">Reference proteome</keyword>
<feature type="transmembrane region" description="Helical" evidence="2">
    <location>
        <begin position="83"/>
        <end position="102"/>
    </location>
</feature>
<feature type="region of interest" description="Disordered" evidence="1">
    <location>
        <begin position="1"/>
        <end position="74"/>
    </location>
</feature>
<name>A0ABT9E552_9PROT</name>
<keyword evidence="2" id="KW-0812">Transmembrane</keyword>
<evidence type="ECO:0000313" key="5">
    <source>
        <dbReference type="Proteomes" id="UP001243009"/>
    </source>
</evidence>
<evidence type="ECO:0000256" key="2">
    <source>
        <dbReference type="SAM" id="Phobius"/>
    </source>
</evidence>
<feature type="compositionally biased region" description="Basic and acidic residues" evidence="1">
    <location>
        <begin position="13"/>
        <end position="30"/>
    </location>
</feature>
<evidence type="ECO:0000256" key="1">
    <source>
        <dbReference type="SAM" id="MobiDB-lite"/>
    </source>
</evidence>
<dbReference type="EMBL" id="JAUTWS010000026">
    <property type="protein sequence ID" value="MDO9711237.1"/>
    <property type="molecule type" value="Genomic_DNA"/>
</dbReference>
<keyword evidence="2" id="KW-0472">Membrane</keyword>
<dbReference type="Proteomes" id="UP001243009">
    <property type="component" value="Unassembled WGS sequence"/>
</dbReference>
<dbReference type="RefSeq" id="WP_305106097.1">
    <property type="nucleotide sequence ID" value="NZ_JAUTWS010000026.1"/>
</dbReference>
<reference evidence="4 5" key="1">
    <citation type="submission" date="2023-08" db="EMBL/GenBank/DDBJ databases">
        <title>The draft genome sequence of Paracraurococcus sp. LOR1-02.</title>
        <authorList>
            <person name="Kingkaew E."/>
            <person name="Tanasupawat S."/>
        </authorList>
    </citation>
    <scope>NUCLEOTIDE SEQUENCE [LARGE SCALE GENOMIC DNA]</scope>
    <source>
        <strain evidence="4 5">LOR1-02</strain>
    </source>
</reference>
<dbReference type="PANTHER" id="PTHR30441:SF4">
    <property type="entry name" value="PROTEIN ASMA"/>
    <property type="match status" value="1"/>
</dbReference>
<feature type="compositionally biased region" description="Low complexity" evidence="1">
    <location>
        <begin position="31"/>
        <end position="52"/>
    </location>
</feature>
<dbReference type="InterPro" id="IPR007844">
    <property type="entry name" value="AsmA"/>
</dbReference>
<proteinExistence type="predicted"/>